<sequence length="436" mass="49205">MLSVLVSSGHGQFVVVSVQVLAVHLENMQNVTFKYSERLEDIANNPAVKRTTLTEWLRSNQIHNGQRSMHLRYVHCVSKYIWDASGKCWIPRTLNRTPAIVLNSSTRSYSLCNFGLPMPRSEFNSVLNNRLLMEEKNYNTERLADEHELLKNALHIEQLAIYESVIQAVAQNKQILLFVYGHGGTRKTYLWTTIICALRSTGKVVLAVAASGIASLLLPSGRTAHSRFKIPLNLTDDSVYPVKPKASKSEVITSSLPRSHLWKNFTLRTLTENMRLYKPNLNESKKADIAWFSSWLLDIGDGKSGVPVTKDEPDTKKIEIPQRFLLPSVQESLQTLIQFIYDEEILANPTITRFSDKAIICSKNKTSDYINNIVLAMSQGPTHTYLSSDSILTHANSQVDREALYPVEYLNILSFNGLPPSHLDLKISAPIILLRK</sequence>
<accession>A0ACB9K1P9</accession>
<dbReference type="EMBL" id="CM042018">
    <property type="protein sequence ID" value="KAI3826166.1"/>
    <property type="molecule type" value="Genomic_DNA"/>
</dbReference>
<reference evidence="1 2" key="2">
    <citation type="journal article" date="2022" name="Mol. Ecol. Resour.">
        <title>The genomes of chicory, endive, great burdock and yacon provide insights into Asteraceae paleo-polyploidization history and plant inulin production.</title>
        <authorList>
            <person name="Fan W."/>
            <person name="Wang S."/>
            <person name="Wang H."/>
            <person name="Wang A."/>
            <person name="Jiang F."/>
            <person name="Liu H."/>
            <person name="Zhao H."/>
            <person name="Xu D."/>
            <person name="Zhang Y."/>
        </authorList>
    </citation>
    <scope>NUCLEOTIDE SEQUENCE [LARGE SCALE GENOMIC DNA]</scope>
    <source>
        <strain evidence="2">cv. Yunnan</strain>
        <tissue evidence="1">Leaves</tissue>
    </source>
</reference>
<proteinExistence type="predicted"/>
<name>A0ACB9K1P9_9ASTR</name>
<gene>
    <name evidence="1" type="ORF">L1987_00211</name>
</gene>
<organism evidence="1 2">
    <name type="scientific">Smallanthus sonchifolius</name>
    <dbReference type="NCBI Taxonomy" id="185202"/>
    <lineage>
        <taxon>Eukaryota</taxon>
        <taxon>Viridiplantae</taxon>
        <taxon>Streptophyta</taxon>
        <taxon>Embryophyta</taxon>
        <taxon>Tracheophyta</taxon>
        <taxon>Spermatophyta</taxon>
        <taxon>Magnoliopsida</taxon>
        <taxon>eudicotyledons</taxon>
        <taxon>Gunneridae</taxon>
        <taxon>Pentapetalae</taxon>
        <taxon>asterids</taxon>
        <taxon>campanulids</taxon>
        <taxon>Asterales</taxon>
        <taxon>Asteraceae</taxon>
        <taxon>Asteroideae</taxon>
        <taxon>Heliantheae alliance</taxon>
        <taxon>Millerieae</taxon>
        <taxon>Smallanthus</taxon>
    </lineage>
</organism>
<keyword evidence="2" id="KW-1185">Reference proteome</keyword>
<evidence type="ECO:0000313" key="1">
    <source>
        <dbReference type="EMBL" id="KAI3826166.1"/>
    </source>
</evidence>
<comment type="caution">
    <text evidence="1">The sequence shown here is derived from an EMBL/GenBank/DDBJ whole genome shotgun (WGS) entry which is preliminary data.</text>
</comment>
<dbReference type="Proteomes" id="UP001056120">
    <property type="component" value="Linkage Group LG01"/>
</dbReference>
<evidence type="ECO:0000313" key="2">
    <source>
        <dbReference type="Proteomes" id="UP001056120"/>
    </source>
</evidence>
<reference evidence="2" key="1">
    <citation type="journal article" date="2022" name="Mol. Ecol. Resour.">
        <title>The genomes of chicory, endive, great burdock and yacon provide insights into Asteraceae palaeo-polyploidization history and plant inulin production.</title>
        <authorList>
            <person name="Fan W."/>
            <person name="Wang S."/>
            <person name="Wang H."/>
            <person name="Wang A."/>
            <person name="Jiang F."/>
            <person name="Liu H."/>
            <person name="Zhao H."/>
            <person name="Xu D."/>
            <person name="Zhang Y."/>
        </authorList>
    </citation>
    <scope>NUCLEOTIDE SEQUENCE [LARGE SCALE GENOMIC DNA]</scope>
    <source>
        <strain evidence="2">cv. Yunnan</strain>
    </source>
</reference>
<protein>
    <submittedName>
        <fullName evidence="1">Uncharacterized protein</fullName>
    </submittedName>
</protein>